<gene>
    <name evidence="1" type="ORF">QTP81_07185</name>
</gene>
<keyword evidence="2" id="KW-1185">Reference proteome</keyword>
<protein>
    <submittedName>
        <fullName evidence="1">YfiR family protein</fullName>
    </submittedName>
</protein>
<sequence>MSIVKAPIMIVLTILMCNSVSSQLDVDDEEIKAALVLNLIRFIEWPISSFENENTALNICILGSKTSDSKFTKLNKMTVKQRPIDVIYIQSLADANPCHVMYFMDHHIEVLRPYLISTFNEPTLTIADVRGFVHEYGVIEFTYGSDNRINFNVNLKLAREKNLRISSKLLEVAQEVNI</sequence>
<dbReference type="EMBL" id="JAUCBP010000007">
    <property type="protein sequence ID" value="MDM7860375.1"/>
    <property type="molecule type" value="Genomic_DNA"/>
</dbReference>
<dbReference type="Pfam" id="PF13689">
    <property type="entry name" value="DUF4154"/>
    <property type="match status" value="1"/>
</dbReference>
<dbReference type="InterPro" id="IPR025293">
    <property type="entry name" value="YfiR/HmsC-like"/>
</dbReference>
<reference evidence="1 2" key="1">
    <citation type="submission" date="2023-06" db="EMBL/GenBank/DDBJ databases">
        <title>Alteromonas sp. ASW11-36 isolated from intertidal sand.</title>
        <authorList>
            <person name="Li Y."/>
        </authorList>
    </citation>
    <scope>NUCLEOTIDE SEQUENCE [LARGE SCALE GENOMIC DNA]</scope>
    <source>
        <strain evidence="1 2">ASW11-36</strain>
    </source>
</reference>
<dbReference type="RefSeq" id="WP_289364679.1">
    <property type="nucleotide sequence ID" value="NZ_JAUCBP010000007.1"/>
</dbReference>
<proteinExistence type="predicted"/>
<evidence type="ECO:0000313" key="1">
    <source>
        <dbReference type="EMBL" id="MDM7860375.1"/>
    </source>
</evidence>
<organism evidence="1 2">
    <name type="scientific">Alteromonas arenosi</name>
    <dbReference type="NCBI Taxonomy" id="3055817"/>
    <lineage>
        <taxon>Bacteria</taxon>
        <taxon>Pseudomonadati</taxon>
        <taxon>Pseudomonadota</taxon>
        <taxon>Gammaproteobacteria</taxon>
        <taxon>Alteromonadales</taxon>
        <taxon>Alteromonadaceae</taxon>
        <taxon>Alteromonas/Salinimonas group</taxon>
        <taxon>Alteromonas</taxon>
    </lineage>
</organism>
<name>A0ABT7SW23_9ALTE</name>
<accession>A0ABT7SW23</accession>
<evidence type="ECO:0000313" key="2">
    <source>
        <dbReference type="Proteomes" id="UP001234343"/>
    </source>
</evidence>
<dbReference type="Proteomes" id="UP001234343">
    <property type="component" value="Unassembled WGS sequence"/>
</dbReference>
<comment type="caution">
    <text evidence="1">The sequence shown here is derived from an EMBL/GenBank/DDBJ whole genome shotgun (WGS) entry which is preliminary data.</text>
</comment>